<feature type="compositionally biased region" description="Polar residues" evidence="1">
    <location>
        <begin position="432"/>
        <end position="441"/>
    </location>
</feature>
<feature type="compositionally biased region" description="Basic and acidic residues" evidence="1">
    <location>
        <begin position="216"/>
        <end position="225"/>
    </location>
</feature>
<feature type="compositionally biased region" description="Acidic residues" evidence="1">
    <location>
        <begin position="226"/>
        <end position="242"/>
    </location>
</feature>
<evidence type="ECO:0000313" key="2">
    <source>
        <dbReference type="EMBL" id="PLW08791.1"/>
    </source>
</evidence>
<feature type="region of interest" description="Disordered" evidence="1">
    <location>
        <begin position="406"/>
        <end position="442"/>
    </location>
</feature>
<feature type="compositionally biased region" description="Polar residues" evidence="1">
    <location>
        <begin position="298"/>
        <end position="310"/>
    </location>
</feature>
<evidence type="ECO:0000256" key="1">
    <source>
        <dbReference type="SAM" id="MobiDB-lite"/>
    </source>
</evidence>
<feature type="region of interest" description="Disordered" evidence="1">
    <location>
        <begin position="344"/>
        <end position="389"/>
    </location>
</feature>
<feature type="region of interest" description="Disordered" evidence="1">
    <location>
        <begin position="107"/>
        <end position="128"/>
    </location>
</feature>
<comment type="caution">
    <text evidence="2">The sequence shown here is derived from an EMBL/GenBank/DDBJ whole genome shotgun (WGS) entry which is preliminary data.</text>
</comment>
<name>A0A2N5S6D3_9BASI</name>
<feature type="compositionally biased region" description="Low complexity" evidence="1">
    <location>
        <begin position="9"/>
        <end position="20"/>
    </location>
</feature>
<gene>
    <name evidence="2" type="ORF">PCASD_23067</name>
</gene>
<feature type="compositionally biased region" description="Low complexity" evidence="1">
    <location>
        <begin position="108"/>
        <end position="128"/>
    </location>
</feature>
<feature type="compositionally biased region" description="Polar residues" evidence="1">
    <location>
        <begin position="174"/>
        <end position="192"/>
    </location>
</feature>
<dbReference type="Proteomes" id="UP000235392">
    <property type="component" value="Unassembled WGS sequence"/>
</dbReference>
<feature type="region of interest" description="Disordered" evidence="1">
    <location>
        <begin position="174"/>
        <end position="318"/>
    </location>
</feature>
<protein>
    <submittedName>
        <fullName evidence="2">Uncharacterized protein</fullName>
    </submittedName>
</protein>
<reference evidence="2 3" key="1">
    <citation type="submission" date="2017-11" db="EMBL/GenBank/DDBJ databases">
        <title>De novo assembly and phasing of dikaryotic genomes from two isolates of Puccinia coronata f. sp. avenae, the causal agent of oat crown rust.</title>
        <authorList>
            <person name="Miller M.E."/>
            <person name="Zhang Y."/>
            <person name="Omidvar V."/>
            <person name="Sperschneider J."/>
            <person name="Schwessinger B."/>
            <person name="Raley C."/>
            <person name="Palmer J.M."/>
            <person name="Garnica D."/>
            <person name="Upadhyaya N."/>
            <person name="Rathjen J."/>
            <person name="Taylor J.M."/>
            <person name="Park R.F."/>
            <person name="Dodds P.N."/>
            <person name="Hirsch C.D."/>
            <person name="Kianian S.F."/>
            <person name="Figueroa M."/>
        </authorList>
    </citation>
    <scope>NUCLEOTIDE SEQUENCE [LARGE SCALE GENOMIC DNA]</scope>
    <source>
        <strain evidence="2">12SD80</strain>
    </source>
</reference>
<feature type="region of interest" description="Disordered" evidence="1">
    <location>
        <begin position="40"/>
        <end position="63"/>
    </location>
</feature>
<accession>A0A2N5S6D3</accession>
<sequence>MPIEAVHVSPQDSSSSGSTSSFLSFDVDFDKLDSAALNPASNSWVSSSAREHADPQHPSSNFLEQYTSTANSSIPPLHYHPRKLEMIKVFPSTIQFDDDKPASILFAPPESSSSTSSSTPSCYTPSSESNTPFDWLTEGLSASDILAPTVPDLAFSFVPSTNWKSSNTTVSKINNIHHTPTTPKNISNSNAAFKTDHTHSRQSSNQPMYSTPTQDAKPKASRSSDDGNDDEEHEKQDEESEDEKGLKDSENESRGCFLRTPTTFLSDGSEKLVQPMKATPKAQQTHHRMKSAPMSLVGSRTTTMMATPSSEKMRAKKSLSSMFGNTGRFRGSISLESQLEDVLSQAEHLQQSMSAAGDHQSHSRRHTATAGLKMPHADSSLSRPAGQYQKAKQRISSFLSLLPADSVAPASSTPQRDEPVLLQSSVSNNNNKPSYRRSSGNLLDKASHSFSQASFRTFNSSNTDHLPNGSLSTHPSTPEKQASVNNTSHTSHPYLKSSRSFLNLLSSKLK</sequence>
<feature type="region of interest" description="Disordered" evidence="1">
    <location>
        <begin position="1"/>
        <end position="20"/>
    </location>
</feature>
<feature type="compositionally biased region" description="Polar residues" evidence="1">
    <location>
        <begin position="201"/>
        <end position="214"/>
    </location>
</feature>
<dbReference type="EMBL" id="PGCI01001044">
    <property type="protein sequence ID" value="PLW08791.1"/>
    <property type="molecule type" value="Genomic_DNA"/>
</dbReference>
<feature type="region of interest" description="Disordered" evidence="1">
    <location>
        <begin position="458"/>
        <end position="495"/>
    </location>
</feature>
<organism evidence="2 3">
    <name type="scientific">Puccinia coronata f. sp. avenae</name>
    <dbReference type="NCBI Taxonomy" id="200324"/>
    <lineage>
        <taxon>Eukaryota</taxon>
        <taxon>Fungi</taxon>
        <taxon>Dikarya</taxon>
        <taxon>Basidiomycota</taxon>
        <taxon>Pucciniomycotina</taxon>
        <taxon>Pucciniomycetes</taxon>
        <taxon>Pucciniales</taxon>
        <taxon>Pucciniaceae</taxon>
        <taxon>Puccinia</taxon>
    </lineage>
</organism>
<evidence type="ECO:0000313" key="3">
    <source>
        <dbReference type="Proteomes" id="UP000235392"/>
    </source>
</evidence>
<dbReference type="AlphaFoldDB" id="A0A2N5S6D3"/>
<proteinExistence type="predicted"/>
<feature type="compositionally biased region" description="Basic and acidic residues" evidence="1">
    <location>
        <begin position="243"/>
        <end position="253"/>
    </location>
</feature>